<keyword evidence="2" id="KW-1185">Reference proteome</keyword>
<dbReference type="Proteomes" id="UP000184315">
    <property type="component" value="Unassembled WGS sequence"/>
</dbReference>
<organism evidence="1 2">
    <name type="scientific">Planktothrix tepida PCC 9214</name>
    <dbReference type="NCBI Taxonomy" id="671072"/>
    <lineage>
        <taxon>Bacteria</taxon>
        <taxon>Bacillati</taxon>
        <taxon>Cyanobacteriota</taxon>
        <taxon>Cyanophyceae</taxon>
        <taxon>Oscillatoriophycideae</taxon>
        <taxon>Oscillatoriales</taxon>
        <taxon>Microcoleaceae</taxon>
        <taxon>Planktothrix</taxon>
    </lineage>
</organism>
<dbReference type="Pfam" id="PF00353">
    <property type="entry name" value="HemolysinCabind"/>
    <property type="match status" value="2"/>
</dbReference>
<dbReference type="InterPro" id="IPR011049">
    <property type="entry name" value="Serralysin-like_metalloprot_C"/>
</dbReference>
<dbReference type="PRINTS" id="PR00313">
    <property type="entry name" value="CABNDNGRPT"/>
</dbReference>
<sequence length="94" mass="9840">MVLIPDPSGEQRLVATNQSDSILLTAGQLINYSLGVGLLEGNDTLQGSNDSEKVNGNSGDDMLIGFGGNDLLWGGQGEDYLVGNDGNDTLFSYS</sequence>
<dbReference type="STRING" id="671072.PL9214640486"/>
<reference evidence="2" key="1">
    <citation type="submission" date="2015-10" db="EMBL/GenBank/DDBJ databases">
        <authorList>
            <person name="Regsiter A."/>
            <person name="william w."/>
        </authorList>
    </citation>
    <scope>NUCLEOTIDE SEQUENCE [LARGE SCALE GENOMIC DNA]</scope>
</reference>
<name>A0A1J1LPY2_9CYAN</name>
<proteinExistence type="predicted"/>
<evidence type="ECO:0000313" key="1">
    <source>
        <dbReference type="EMBL" id="CUR34479.1"/>
    </source>
</evidence>
<protein>
    <submittedName>
        <fullName evidence="1">Hemolysin-type calcium-binding region</fullName>
    </submittedName>
</protein>
<dbReference type="PROSITE" id="PS00330">
    <property type="entry name" value="HEMOLYSIN_CALCIUM"/>
    <property type="match status" value="1"/>
</dbReference>
<dbReference type="RefSeq" id="WP_072721017.1">
    <property type="nucleotide sequence ID" value="NZ_LN889812.1"/>
</dbReference>
<dbReference type="EMBL" id="CZDF01000171">
    <property type="protein sequence ID" value="CUR34479.1"/>
    <property type="molecule type" value="Genomic_DNA"/>
</dbReference>
<gene>
    <name evidence="1" type="ORF">PL9214640486</name>
</gene>
<dbReference type="AlphaFoldDB" id="A0A1J1LPY2"/>
<dbReference type="GO" id="GO:0005509">
    <property type="term" value="F:calcium ion binding"/>
    <property type="evidence" value="ECO:0007669"/>
    <property type="project" value="InterPro"/>
</dbReference>
<evidence type="ECO:0000313" key="2">
    <source>
        <dbReference type="Proteomes" id="UP000184315"/>
    </source>
</evidence>
<accession>A0A1J1LPY2</accession>
<dbReference type="InterPro" id="IPR018511">
    <property type="entry name" value="Hemolysin-typ_Ca-bd_CS"/>
</dbReference>
<dbReference type="Gene3D" id="2.150.10.10">
    <property type="entry name" value="Serralysin-like metalloprotease, C-terminal"/>
    <property type="match status" value="1"/>
</dbReference>
<dbReference type="OrthoDB" id="468470at2"/>
<dbReference type="SUPFAM" id="SSF51120">
    <property type="entry name" value="beta-Roll"/>
    <property type="match status" value="1"/>
</dbReference>
<dbReference type="InterPro" id="IPR001343">
    <property type="entry name" value="Hemolysn_Ca-bd"/>
</dbReference>